<dbReference type="SUPFAM" id="SSF90209">
    <property type="entry name" value="Ran binding protein zinc finger-like"/>
    <property type="match status" value="1"/>
</dbReference>
<dbReference type="RefSeq" id="XP_028463194.1">
    <property type="nucleotide sequence ID" value="XM_028615552.1"/>
</dbReference>
<feature type="region of interest" description="Disordered" evidence="9">
    <location>
        <begin position="659"/>
        <end position="763"/>
    </location>
</feature>
<feature type="compositionally biased region" description="Basic and acidic residues" evidence="9">
    <location>
        <begin position="8"/>
        <end position="124"/>
    </location>
</feature>
<dbReference type="InterPro" id="IPR012677">
    <property type="entry name" value="Nucleotide-bd_a/b_plait_sf"/>
</dbReference>
<reference evidence="12 13" key="1">
    <citation type="journal article" date="2018" name="Mol. Ecol.">
        <title>The obligate alkalophilic soda-lake fungus Sodiomyces alkalinus has shifted to a protein diet.</title>
        <authorList>
            <person name="Grum-Grzhimaylo A.A."/>
            <person name="Falkoski D.L."/>
            <person name="van den Heuvel J."/>
            <person name="Valero-Jimenez C.A."/>
            <person name="Min B."/>
            <person name="Choi I.G."/>
            <person name="Lipzen A."/>
            <person name="Daum C.G."/>
            <person name="Aanen D.K."/>
            <person name="Tsang A."/>
            <person name="Henrissat B."/>
            <person name="Bilanenko E.N."/>
            <person name="de Vries R.P."/>
            <person name="van Kan J.A.L."/>
            <person name="Grigoriev I.V."/>
            <person name="Debets A.J.M."/>
        </authorList>
    </citation>
    <scope>NUCLEOTIDE SEQUENCE [LARGE SCALE GENOMIC DNA]</scope>
    <source>
        <strain evidence="12 13">F11</strain>
    </source>
</reference>
<dbReference type="SMART" id="SM00547">
    <property type="entry name" value="ZnF_RBZ"/>
    <property type="match status" value="1"/>
</dbReference>
<evidence type="ECO:0000256" key="2">
    <source>
        <dbReference type="ARBA" id="ARBA00022723"/>
    </source>
</evidence>
<dbReference type="InterPro" id="IPR000467">
    <property type="entry name" value="G_patch_dom"/>
</dbReference>
<sequence>MANIPTGQRDDSRSPARNELSYDDHPDGDRQRDAVRYGRDRKDFRGSRSRDRYDGDRDRDDRSEQNHYRGHDSRRDYRYGDEHHSADYRGREDRHRGERSYSRPRHSDIGRDDDPRDRRSDSRYSPDGQSRHTRSASPARNAGAPTDTIILEGLPKDVSTDDVRESLTRHYGSSRCPSFDVRVPLGRGRRAFVQYDQLNDAVDFIQDNYPRLLLDFAGLVDGDASGKTPVYIHYARNREDPGSWTCTVCDFSNFATRTRCKSCGALQTDTSMFRPTLTGESDASDTPSQILVFFPLAASVTEEVLAAGVAKLQLEEKPAAPKKPGDGAPKLKSTAPTGDTTGYGAKPGSLHRVFLMRDRDTNESFKFGFAEFWTVDDALAAVTKFKKYREFTIASAAVNVSTIHLGVFIPEQREITPAIEKLSFAPLFNPTIRVKYWDPHAFPSQNIVTENSPERAQLEKSEKLAKGSEDQAAELKKAKKRKAEGSGPPASGKRPAPMIGQMALWQKKHDELHVGKKSSETATGESDNALATSGDRVPVKISLSGSNASQQGSVKSSVAIAAPKSAVPVAAAAQSISPAPAQDVPAHSSGTAARATTQSPNPGETPAVSYVDREKVCCLICMMKYKNLDDLGTHEKSRNHKMATADEEKVKAALPRLAARDKRMQKAAAATGTGTGTGTQENSGPTSQYRDRAKERREVFNQPAKPTAAPTGKQTSSSSAAREPSEPSGPSPATTAAAAAAATTAATTAAAVAAAPPPSKGSAMLAKMGWTSGKGLGANGEGRTEVIATHAYQEGVGLGAEGGKLGDAAELAQRNTTNSYADYLTVAQQKARERYNKMS</sequence>
<dbReference type="Pfam" id="PF00641">
    <property type="entry name" value="Zn_ribbon_RanBP"/>
    <property type="match status" value="1"/>
</dbReference>
<keyword evidence="3" id="KW-0677">Repeat</keyword>
<feature type="compositionally biased region" description="Basic and acidic residues" evidence="9">
    <location>
        <begin position="689"/>
        <end position="699"/>
    </location>
</feature>
<feature type="domain" description="G-patch" evidence="10">
    <location>
        <begin position="757"/>
        <end position="803"/>
    </location>
</feature>
<keyword evidence="7" id="KW-0539">Nucleus</keyword>
<feature type="compositionally biased region" description="Polar residues" evidence="9">
    <location>
        <begin position="588"/>
        <end position="602"/>
    </location>
</feature>
<evidence type="ECO:0000256" key="5">
    <source>
        <dbReference type="ARBA" id="ARBA00022833"/>
    </source>
</evidence>
<keyword evidence="5" id="KW-0862">Zinc</keyword>
<dbReference type="GO" id="GO:0005634">
    <property type="term" value="C:nucleus"/>
    <property type="evidence" value="ECO:0007669"/>
    <property type="project" value="UniProtKB-SubCell"/>
</dbReference>
<feature type="compositionally biased region" description="Low complexity" evidence="9">
    <location>
        <begin position="715"/>
        <end position="754"/>
    </location>
</feature>
<dbReference type="PROSITE" id="PS50174">
    <property type="entry name" value="G_PATCH"/>
    <property type="match status" value="1"/>
</dbReference>
<evidence type="ECO:0000256" key="9">
    <source>
        <dbReference type="SAM" id="MobiDB-lite"/>
    </source>
</evidence>
<evidence type="ECO:0000256" key="4">
    <source>
        <dbReference type="ARBA" id="ARBA00022771"/>
    </source>
</evidence>
<name>A0A3N2PLI9_SODAK</name>
<evidence type="ECO:0000313" key="12">
    <source>
        <dbReference type="EMBL" id="ROT35388.1"/>
    </source>
</evidence>
<evidence type="ECO:0000256" key="1">
    <source>
        <dbReference type="ARBA" id="ARBA00004123"/>
    </source>
</evidence>
<comment type="subcellular location">
    <subcellularLocation>
        <location evidence="1">Nucleus</location>
    </subcellularLocation>
</comment>
<dbReference type="STRING" id="1314773.A0A3N2PLI9"/>
<dbReference type="Pfam" id="PF01585">
    <property type="entry name" value="G-patch"/>
    <property type="match status" value="1"/>
</dbReference>
<evidence type="ECO:0000256" key="3">
    <source>
        <dbReference type="ARBA" id="ARBA00022737"/>
    </source>
</evidence>
<dbReference type="InterPro" id="IPR001876">
    <property type="entry name" value="Znf_RanBP2"/>
</dbReference>
<feature type="region of interest" description="Disordered" evidence="9">
    <location>
        <begin position="445"/>
        <end position="496"/>
    </location>
</feature>
<feature type="region of interest" description="Disordered" evidence="9">
    <location>
        <begin position="511"/>
        <end position="534"/>
    </location>
</feature>
<feature type="compositionally biased region" description="Polar residues" evidence="9">
    <location>
        <begin position="520"/>
        <end position="531"/>
    </location>
</feature>
<dbReference type="GeneID" id="39584029"/>
<feature type="domain" description="RanBP2-type" evidence="11">
    <location>
        <begin position="240"/>
        <end position="269"/>
    </location>
</feature>
<organism evidence="12 13">
    <name type="scientific">Sodiomyces alkalinus (strain CBS 110278 / VKM F-3762 / F11)</name>
    <name type="common">Alkaliphilic filamentous fungus</name>
    <dbReference type="NCBI Taxonomy" id="1314773"/>
    <lineage>
        <taxon>Eukaryota</taxon>
        <taxon>Fungi</taxon>
        <taxon>Dikarya</taxon>
        <taxon>Ascomycota</taxon>
        <taxon>Pezizomycotina</taxon>
        <taxon>Sordariomycetes</taxon>
        <taxon>Hypocreomycetidae</taxon>
        <taxon>Glomerellales</taxon>
        <taxon>Plectosphaerellaceae</taxon>
        <taxon>Sodiomyces</taxon>
    </lineage>
</organism>
<dbReference type="Gene3D" id="3.30.70.330">
    <property type="match status" value="1"/>
</dbReference>
<dbReference type="PANTHER" id="PTHR13948">
    <property type="entry name" value="RNA-BINDING PROTEIN"/>
    <property type="match status" value="1"/>
</dbReference>
<dbReference type="AlphaFoldDB" id="A0A3N2PLI9"/>
<dbReference type="PROSITE" id="PS50199">
    <property type="entry name" value="ZF_RANBP2_2"/>
    <property type="match status" value="1"/>
</dbReference>
<dbReference type="GO" id="GO:0000398">
    <property type="term" value="P:mRNA splicing, via spliceosome"/>
    <property type="evidence" value="ECO:0007669"/>
    <property type="project" value="TreeGrafter"/>
</dbReference>
<evidence type="ECO:0000313" key="13">
    <source>
        <dbReference type="Proteomes" id="UP000272025"/>
    </source>
</evidence>
<dbReference type="EMBL" id="ML119061">
    <property type="protein sequence ID" value="ROT35388.1"/>
    <property type="molecule type" value="Genomic_DNA"/>
</dbReference>
<evidence type="ECO:0000256" key="6">
    <source>
        <dbReference type="ARBA" id="ARBA00022884"/>
    </source>
</evidence>
<evidence type="ECO:0000256" key="7">
    <source>
        <dbReference type="ARBA" id="ARBA00023242"/>
    </source>
</evidence>
<dbReference type="PROSITE" id="PS01358">
    <property type="entry name" value="ZF_RANBP2_1"/>
    <property type="match status" value="1"/>
</dbReference>
<dbReference type="OrthoDB" id="29221at2759"/>
<dbReference type="GO" id="GO:0003723">
    <property type="term" value="F:RNA binding"/>
    <property type="evidence" value="ECO:0007669"/>
    <property type="project" value="UniProtKB-KW"/>
</dbReference>
<dbReference type="Gene3D" id="4.10.1060.10">
    <property type="entry name" value="Zinc finger, RanBP2-type"/>
    <property type="match status" value="1"/>
</dbReference>
<evidence type="ECO:0000259" key="10">
    <source>
        <dbReference type="PROSITE" id="PS50174"/>
    </source>
</evidence>
<dbReference type="InterPro" id="IPR035979">
    <property type="entry name" value="RBD_domain_sf"/>
</dbReference>
<proteinExistence type="predicted"/>
<feature type="region of interest" description="Disordered" evidence="9">
    <location>
        <begin position="577"/>
        <end position="607"/>
    </location>
</feature>
<feature type="region of interest" description="Disordered" evidence="9">
    <location>
        <begin position="1"/>
        <end position="157"/>
    </location>
</feature>
<keyword evidence="2" id="KW-0479">Metal-binding</keyword>
<dbReference type="Proteomes" id="UP000272025">
    <property type="component" value="Unassembled WGS sequence"/>
</dbReference>
<dbReference type="SUPFAM" id="SSF54928">
    <property type="entry name" value="RNA-binding domain, RBD"/>
    <property type="match status" value="1"/>
</dbReference>
<keyword evidence="4 8" id="KW-0863">Zinc-finger</keyword>
<protein>
    <recommendedName>
        <fullName evidence="14">RNA-binding protein</fullName>
    </recommendedName>
</protein>
<dbReference type="InterPro" id="IPR036443">
    <property type="entry name" value="Znf_RanBP2_sf"/>
</dbReference>
<dbReference type="PANTHER" id="PTHR13948:SF3">
    <property type="entry name" value="FI21118P1"/>
    <property type="match status" value="1"/>
</dbReference>
<gene>
    <name evidence="12" type="ORF">SODALDRAFT_64687</name>
</gene>
<evidence type="ECO:0000259" key="11">
    <source>
        <dbReference type="PROSITE" id="PS50199"/>
    </source>
</evidence>
<dbReference type="GO" id="GO:0008270">
    <property type="term" value="F:zinc ion binding"/>
    <property type="evidence" value="ECO:0007669"/>
    <property type="project" value="UniProtKB-KW"/>
</dbReference>
<keyword evidence="6" id="KW-0694">RNA-binding</keyword>
<evidence type="ECO:0000256" key="8">
    <source>
        <dbReference type="PROSITE-ProRule" id="PRU00322"/>
    </source>
</evidence>
<feature type="region of interest" description="Disordered" evidence="9">
    <location>
        <begin position="317"/>
        <end position="344"/>
    </location>
</feature>
<keyword evidence="13" id="KW-1185">Reference proteome</keyword>
<dbReference type="SMART" id="SM00443">
    <property type="entry name" value="G_patch"/>
    <property type="match status" value="1"/>
</dbReference>
<evidence type="ECO:0008006" key="14">
    <source>
        <dbReference type="Google" id="ProtNLM"/>
    </source>
</evidence>
<accession>A0A3N2PLI9</accession>
<feature type="compositionally biased region" description="Basic and acidic residues" evidence="9">
    <location>
        <begin position="452"/>
        <end position="476"/>
    </location>
</feature>